<feature type="binding site" evidence="1">
    <location>
        <position position="97"/>
    </location>
    <ligand>
        <name>substrate</name>
    </ligand>
</feature>
<dbReference type="PANTHER" id="PTHR16469">
    <property type="entry name" value="UBIQUITIN-ASSOCIATED AND SH3 DOMAIN-CONTAINING BA-RELATED"/>
    <property type="match status" value="1"/>
</dbReference>
<dbReference type="CDD" id="cd07067">
    <property type="entry name" value="HP_PGM_like"/>
    <property type="match status" value="1"/>
</dbReference>
<dbReference type="EMBL" id="UFQT01001019">
    <property type="protein sequence ID" value="SSX28509.1"/>
    <property type="molecule type" value="Genomic_DNA"/>
</dbReference>
<evidence type="ECO:0000256" key="1">
    <source>
        <dbReference type="PIRSR" id="PIRSR613078-2"/>
    </source>
</evidence>
<dbReference type="SUPFAM" id="SSF53254">
    <property type="entry name" value="Phosphoglycerate mutase-like"/>
    <property type="match status" value="1"/>
</dbReference>
<dbReference type="EMBL" id="UFQS01001019">
    <property type="protein sequence ID" value="SSX08593.1"/>
    <property type="molecule type" value="Genomic_DNA"/>
</dbReference>
<dbReference type="InterPro" id="IPR051710">
    <property type="entry name" value="Phosphatase_SH3-domain"/>
</dbReference>
<organism evidence="3">
    <name type="scientific">Culicoides sonorensis</name>
    <name type="common">Biting midge</name>
    <dbReference type="NCBI Taxonomy" id="179676"/>
    <lineage>
        <taxon>Eukaryota</taxon>
        <taxon>Metazoa</taxon>
        <taxon>Ecdysozoa</taxon>
        <taxon>Arthropoda</taxon>
        <taxon>Hexapoda</taxon>
        <taxon>Insecta</taxon>
        <taxon>Pterygota</taxon>
        <taxon>Neoptera</taxon>
        <taxon>Endopterygota</taxon>
        <taxon>Diptera</taxon>
        <taxon>Nematocera</taxon>
        <taxon>Chironomoidea</taxon>
        <taxon>Ceratopogonidae</taxon>
        <taxon>Ceratopogoninae</taxon>
        <taxon>Culicoides</taxon>
        <taxon>Monoculicoides</taxon>
    </lineage>
</organism>
<dbReference type="OMA" id="MNINLDY"/>
<proteinExistence type="predicted"/>
<reference evidence="3" key="2">
    <citation type="submission" date="2018-07" db="EMBL/GenBank/DDBJ databases">
        <authorList>
            <person name="Quirk P.G."/>
            <person name="Krulwich T.A."/>
        </authorList>
    </citation>
    <scope>NUCLEOTIDE SEQUENCE</scope>
</reference>
<evidence type="ECO:0000313" key="2">
    <source>
        <dbReference type="EMBL" id="SSX08593.1"/>
    </source>
</evidence>
<dbReference type="Pfam" id="PF00300">
    <property type="entry name" value="His_Phos_1"/>
    <property type="match status" value="1"/>
</dbReference>
<dbReference type="Gene3D" id="3.40.50.1240">
    <property type="entry name" value="Phosphoglycerate mutase-like"/>
    <property type="match status" value="1"/>
</dbReference>
<gene>
    <name evidence="3" type="primary">CSON000130</name>
</gene>
<dbReference type="InterPro" id="IPR029033">
    <property type="entry name" value="His_PPase_superfam"/>
</dbReference>
<dbReference type="AlphaFoldDB" id="A0A336MHS4"/>
<dbReference type="GO" id="GO:0016791">
    <property type="term" value="F:phosphatase activity"/>
    <property type="evidence" value="ECO:0007669"/>
    <property type="project" value="UniProtKB-ARBA"/>
</dbReference>
<sequence>MSGNDKISRKIYLLRHAERVDFIMPQWYNTCFDAEGNYLRKDLNMPKSIPPRKDGPRGWIKDTPLSNVGVCQARLIGDSMKDKNITIDAVYVSPAFRCIQTADTVLQELGLKETLPLRIEPGLYEWTGFVESHFPQLYTPQELSTFGFNIDLSYQPQLSNQGLRDCLSETVPDLYRRNHTAMLHVLNETHAKNPSGNVLIVVHAISLETCTRFLLGKSDRPWSDLKTFFGKVGLCSMVALEECNKKYTFVEPPGGPITQSSNDSFDWRIFLDA</sequence>
<evidence type="ECO:0000313" key="3">
    <source>
        <dbReference type="EMBL" id="SSX28509.1"/>
    </source>
</evidence>
<protein>
    <submittedName>
        <fullName evidence="3">CSON000130 protein</fullName>
    </submittedName>
</protein>
<accession>A0A336MHS4</accession>
<dbReference type="PANTHER" id="PTHR16469:SF27">
    <property type="entry name" value="UBIQUITIN-ASSOCIATED AND SH3 DOMAIN-CONTAINING BA-RELATED"/>
    <property type="match status" value="1"/>
</dbReference>
<dbReference type="InterPro" id="IPR013078">
    <property type="entry name" value="His_Pase_superF_clade-1"/>
</dbReference>
<reference evidence="2" key="1">
    <citation type="submission" date="2018-04" db="EMBL/GenBank/DDBJ databases">
        <authorList>
            <person name="Go L.Y."/>
            <person name="Mitchell J.A."/>
        </authorList>
    </citation>
    <scope>NUCLEOTIDE SEQUENCE</scope>
    <source>
        <tissue evidence="2">Whole organism</tissue>
    </source>
</reference>
<dbReference type="VEuPathDB" id="VectorBase:CSON000130"/>
<name>A0A336MHS4_CULSO</name>